<dbReference type="GO" id="GO:0003723">
    <property type="term" value="F:RNA binding"/>
    <property type="evidence" value="ECO:0007669"/>
    <property type="project" value="UniProtKB-KW"/>
</dbReference>
<keyword evidence="1" id="KW-0694">RNA-binding</keyword>
<proteinExistence type="predicted"/>
<organism evidence="3 4">
    <name type="scientific">Plasmodium inui San Antonio 1</name>
    <dbReference type="NCBI Taxonomy" id="1237626"/>
    <lineage>
        <taxon>Eukaryota</taxon>
        <taxon>Sar</taxon>
        <taxon>Alveolata</taxon>
        <taxon>Apicomplexa</taxon>
        <taxon>Aconoidasida</taxon>
        <taxon>Haemosporida</taxon>
        <taxon>Plasmodiidae</taxon>
        <taxon>Plasmodium</taxon>
        <taxon>Plasmodium (Plasmodium)</taxon>
    </lineage>
</organism>
<dbReference type="GeneID" id="20037487"/>
<dbReference type="AlphaFoldDB" id="W7A2S9"/>
<dbReference type="Proteomes" id="UP000030640">
    <property type="component" value="Unassembled WGS sequence"/>
</dbReference>
<dbReference type="InterPro" id="IPR002775">
    <property type="entry name" value="DNA/RNA-bd_Alba-like"/>
</dbReference>
<feature type="domain" description="DNA/RNA-binding protein Alba-like" evidence="2">
    <location>
        <begin position="69"/>
        <end position="130"/>
    </location>
</feature>
<evidence type="ECO:0000259" key="2">
    <source>
        <dbReference type="Pfam" id="PF01918"/>
    </source>
</evidence>
<dbReference type="SUPFAM" id="SSF82704">
    <property type="entry name" value="AlbA-like"/>
    <property type="match status" value="1"/>
</dbReference>
<dbReference type="RefSeq" id="XP_008816034.1">
    <property type="nucleotide sequence ID" value="XM_008817812.1"/>
</dbReference>
<evidence type="ECO:0000313" key="3">
    <source>
        <dbReference type="EMBL" id="EUD67507.1"/>
    </source>
</evidence>
<keyword evidence="4" id="KW-1185">Reference proteome</keyword>
<sequence>MNKINEPQYGDPNVDPVVDPIVDPIVDPNVDPLVDPNVPPFLFPFSFPELFQKKYISARLSVAMHKTGVSMTKKPTFYARIGKRMFTGNEEKSPFDEVIITGLGSATKIAIGAASIMEKEDVGQITKIQTAYFSSDRINRRIPKITIVLKKHPDFVPN</sequence>
<accession>W7A2S9</accession>
<evidence type="ECO:0000256" key="1">
    <source>
        <dbReference type="ARBA" id="ARBA00022884"/>
    </source>
</evidence>
<dbReference type="VEuPathDB" id="PlasmoDB:C922_02213"/>
<dbReference type="Gene3D" id="3.30.110.20">
    <property type="entry name" value="Alba-like domain"/>
    <property type="match status" value="1"/>
</dbReference>
<gene>
    <name evidence="3" type="ORF">C922_02213</name>
</gene>
<name>W7A2S9_9APIC</name>
<dbReference type="Pfam" id="PF01918">
    <property type="entry name" value="Alba"/>
    <property type="match status" value="1"/>
</dbReference>
<dbReference type="EMBL" id="KI965466">
    <property type="protein sequence ID" value="EUD67507.1"/>
    <property type="molecule type" value="Genomic_DNA"/>
</dbReference>
<protein>
    <recommendedName>
        <fullName evidence="2">DNA/RNA-binding protein Alba-like domain-containing protein</fullName>
    </recommendedName>
</protein>
<reference evidence="3 4" key="1">
    <citation type="submission" date="2013-02" db="EMBL/GenBank/DDBJ databases">
        <title>The Genome Sequence of Plasmodium inui San Antonio 1.</title>
        <authorList>
            <consortium name="The Broad Institute Genome Sequencing Platform"/>
            <consortium name="The Broad Institute Genome Sequencing Center for Infectious Disease"/>
            <person name="Neafsey D."/>
            <person name="Cheeseman I."/>
            <person name="Volkman S."/>
            <person name="Adams J."/>
            <person name="Walker B."/>
            <person name="Young S.K."/>
            <person name="Zeng Q."/>
            <person name="Gargeya S."/>
            <person name="Fitzgerald M."/>
            <person name="Haas B."/>
            <person name="Abouelleil A."/>
            <person name="Alvarado L."/>
            <person name="Arachchi H.M."/>
            <person name="Berlin A.M."/>
            <person name="Chapman S.B."/>
            <person name="Dewar J."/>
            <person name="Goldberg J."/>
            <person name="Griggs A."/>
            <person name="Gujja S."/>
            <person name="Hansen M."/>
            <person name="Howarth C."/>
            <person name="Imamovic A."/>
            <person name="Larimer J."/>
            <person name="McCowan C."/>
            <person name="Murphy C."/>
            <person name="Neiman D."/>
            <person name="Pearson M."/>
            <person name="Priest M."/>
            <person name="Roberts A."/>
            <person name="Saif S."/>
            <person name="Shea T."/>
            <person name="Sisk P."/>
            <person name="Sykes S."/>
            <person name="Wortman J."/>
            <person name="Nusbaum C."/>
            <person name="Birren B."/>
        </authorList>
    </citation>
    <scope>NUCLEOTIDE SEQUENCE [LARGE SCALE GENOMIC DNA]</scope>
    <source>
        <strain evidence="3 4">San Antonio 1</strain>
    </source>
</reference>
<dbReference type="OrthoDB" id="359342at2759"/>
<evidence type="ECO:0000313" key="4">
    <source>
        <dbReference type="Proteomes" id="UP000030640"/>
    </source>
</evidence>
<dbReference type="InterPro" id="IPR036882">
    <property type="entry name" value="Alba-like_dom_sf"/>
</dbReference>